<feature type="transmembrane region" description="Helical" evidence="6">
    <location>
        <begin position="480"/>
        <end position="501"/>
    </location>
</feature>
<feature type="transmembrane region" description="Helical" evidence="6">
    <location>
        <begin position="283"/>
        <end position="303"/>
    </location>
</feature>
<feature type="transmembrane region" description="Helical" evidence="6">
    <location>
        <begin position="334"/>
        <end position="355"/>
    </location>
</feature>
<evidence type="ECO:0000313" key="8">
    <source>
        <dbReference type="Proteomes" id="UP000198372"/>
    </source>
</evidence>
<feature type="transmembrane region" description="Helical" evidence="6">
    <location>
        <begin position="245"/>
        <end position="262"/>
    </location>
</feature>
<dbReference type="PANTHER" id="PTHR45649:SF13">
    <property type="entry name" value="THIAMINE TRANSPORTER THI9"/>
    <property type="match status" value="1"/>
</dbReference>
<comment type="subcellular location">
    <subcellularLocation>
        <location evidence="1">Membrane</location>
        <topology evidence="1">Multi-pass membrane protein</topology>
    </subcellularLocation>
</comment>
<dbReference type="Proteomes" id="UP000198372">
    <property type="component" value="Unassembled WGS sequence"/>
</dbReference>
<evidence type="ECO:0000256" key="1">
    <source>
        <dbReference type="ARBA" id="ARBA00004141"/>
    </source>
</evidence>
<reference evidence="8" key="1">
    <citation type="submission" date="2016-09" db="EMBL/GenBank/DDBJ databases">
        <authorList>
            <person name="Jeantristanb JTB J.-T."/>
            <person name="Ricardo R."/>
        </authorList>
    </citation>
    <scope>NUCLEOTIDE SEQUENCE [LARGE SCALE GENOMIC DNA]</scope>
</reference>
<evidence type="ECO:0000256" key="6">
    <source>
        <dbReference type="SAM" id="Phobius"/>
    </source>
</evidence>
<feature type="transmembrane region" description="Helical" evidence="6">
    <location>
        <begin position="104"/>
        <end position="127"/>
    </location>
</feature>
<accession>A0A238FDZ0</accession>
<feature type="transmembrane region" description="Helical" evidence="6">
    <location>
        <begin position="73"/>
        <end position="92"/>
    </location>
</feature>
<organism evidence="7 8">
    <name type="scientific">Microbotryum intermedium</name>
    <dbReference type="NCBI Taxonomy" id="269621"/>
    <lineage>
        <taxon>Eukaryota</taxon>
        <taxon>Fungi</taxon>
        <taxon>Dikarya</taxon>
        <taxon>Basidiomycota</taxon>
        <taxon>Pucciniomycotina</taxon>
        <taxon>Microbotryomycetes</taxon>
        <taxon>Microbotryales</taxon>
        <taxon>Microbotryaceae</taxon>
        <taxon>Microbotryum</taxon>
    </lineage>
</organism>
<keyword evidence="5 6" id="KW-0472">Membrane</keyword>
<dbReference type="InterPro" id="IPR002293">
    <property type="entry name" value="AA/rel_permease1"/>
</dbReference>
<dbReference type="PIRSF" id="PIRSF006060">
    <property type="entry name" value="AA_transporter"/>
    <property type="match status" value="1"/>
</dbReference>
<keyword evidence="2" id="KW-0813">Transport</keyword>
<dbReference type="EMBL" id="FMSP01000006">
    <property type="protein sequence ID" value="SCV71009.1"/>
    <property type="molecule type" value="Genomic_DNA"/>
</dbReference>
<keyword evidence="8" id="KW-1185">Reference proteome</keyword>
<protein>
    <submittedName>
        <fullName evidence="7">BQ2448_3771 protein</fullName>
    </submittedName>
</protein>
<name>A0A238FDZ0_9BASI</name>
<proteinExistence type="predicted"/>
<dbReference type="GO" id="GO:0016020">
    <property type="term" value="C:membrane"/>
    <property type="evidence" value="ECO:0007669"/>
    <property type="project" value="UniProtKB-SubCell"/>
</dbReference>
<evidence type="ECO:0000313" key="7">
    <source>
        <dbReference type="EMBL" id="SCV71009.1"/>
    </source>
</evidence>
<dbReference type="Gene3D" id="1.20.1740.10">
    <property type="entry name" value="Amino acid/polyamine transporter I"/>
    <property type="match status" value="1"/>
</dbReference>
<dbReference type="PANTHER" id="PTHR45649">
    <property type="entry name" value="AMINO-ACID PERMEASE BAT1"/>
    <property type="match status" value="1"/>
</dbReference>
<feature type="transmembrane region" description="Helical" evidence="6">
    <location>
        <begin position="412"/>
        <end position="431"/>
    </location>
</feature>
<keyword evidence="4 6" id="KW-1133">Transmembrane helix</keyword>
<feature type="transmembrane region" description="Helical" evidence="6">
    <location>
        <begin position="386"/>
        <end position="406"/>
    </location>
</feature>
<evidence type="ECO:0000256" key="5">
    <source>
        <dbReference type="ARBA" id="ARBA00023136"/>
    </source>
</evidence>
<dbReference type="STRING" id="269621.A0A238FDZ0"/>
<keyword evidence="3 6" id="KW-0812">Transmembrane</keyword>
<sequence>MSDSTPNTTLSSSPASSTFGDEAQLASLGYKQVLHRTWHTFEAFMAGFGSLYVVGGVRYLFSTGIYSGGPLALWTTMLVTVFFMTITAASLAEICSSLPLSGSIYAWAGAAAGPKYGRFFAFIVAYWSTTAWTSFVASNTQGTINYILTELTVFNHAFPGGLDSTNIKFRAVQWICAEIFLLFAVLSNVLSPRNFTWVFKASAAVIAIDFFLTVIWLPIGVSKTYGLQPASFLLTTYNGTGASSAWNYILAFLSSSGVLTGFDAAGHIGEETKNASLASARGIFWSAVFSGFLAFPLIILFLFCSPPLDTLFAIDAPQPFVLIYTLALGKGGQMVMTLVATIGLFVNTSLAILAASRLVFGIARDGVLPGSRWIGKVDHSGQPKNAIIFVGGIAAMLLCTILPSQVAFTSLISASGLPTIAAYALIPILRLIFTRHEFKTAKWSNGRFSELFSLVAGVWNLFLITVLVSPYEWPVTAQNFNFSSVIFGGITVLAILTWWLFPEERWLSHRDLVKIIDGMHHQQAVDDHASTTKKALSE</sequence>
<feature type="transmembrane region" description="Helical" evidence="6">
    <location>
        <begin position="451"/>
        <end position="468"/>
    </location>
</feature>
<evidence type="ECO:0000256" key="3">
    <source>
        <dbReference type="ARBA" id="ARBA00022692"/>
    </source>
</evidence>
<dbReference type="OrthoDB" id="10054429at2759"/>
<evidence type="ECO:0000256" key="2">
    <source>
        <dbReference type="ARBA" id="ARBA00022448"/>
    </source>
</evidence>
<evidence type="ECO:0000256" key="4">
    <source>
        <dbReference type="ARBA" id="ARBA00022989"/>
    </source>
</evidence>
<feature type="transmembrane region" description="Helical" evidence="6">
    <location>
        <begin position="41"/>
        <end position="61"/>
    </location>
</feature>
<feature type="transmembrane region" description="Helical" evidence="6">
    <location>
        <begin position="171"/>
        <end position="190"/>
    </location>
</feature>
<gene>
    <name evidence="7" type="ORF">BQ2448_3771</name>
</gene>
<dbReference type="AlphaFoldDB" id="A0A238FDZ0"/>
<dbReference type="Pfam" id="PF13520">
    <property type="entry name" value="AA_permease_2"/>
    <property type="match status" value="1"/>
</dbReference>
<dbReference type="GO" id="GO:0022857">
    <property type="term" value="F:transmembrane transporter activity"/>
    <property type="evidence" value="ECO:0007669"/>
    <property type="project" value="InterPro"/>
</dbReference>
<feature type="transmembrane region" description="Helical" evidence="6">
    <location>
        <begin position="197"/>
        <end position="219"/>
    </location>
</feature>